<dbReference type="SUPFAM" id="SSF52343">
    <property type="entry name" value="Ferredoxin reductase-like, C-terminal NADP-linked domain"/>
    <property type="match status" value="1"/>
</dbReference>
<dbReference type="Proteomes" id="UP000033514">
    <property type="component" value="Unassembled WGS sequence"/>
</dbReference>
<accession>A0A0F5L6I8</accession>
<dbReference type="InterPro" id="IPR001709">
    <property type="entry name" value="Flavoprot_Pyr_Nucl_cyt_Rdtase"/>
</dbReference>
<dbReference type="PROSITE" id="PS51384">
    <property type="entry name" value="FAD_FR"/>
    <property type="match status" value="1"/>
</dbReference>
<organism evidence="3 4">
    <name type="scientific">Devosia soli</name>
    <dbReference type="NCBI Taxonomy" id="361041"/>
    <lineage>
        <taxon>Bacteria</taxon>
        <taxon>Pseudomonadati</taxon>
        <taxon>Pseudomonadota</taxon>
        <taxon>Alphaproteobacteria</taxon>
        <taxon>Hyphomicrobiales</taxon>
        <taxon>Devosiaceae</taxon>
        <taxon>Devosia</taxon>
    </lineage>
</organism>
<dbReference type="Pfam" id="PF00175">
    <property type="entry name" value="NAD_binding_1"/>
    <property type="match status" value="1"/>
</dbReference>
<dbReference type="InterPro" id="IPR017927">
    <property type="entry name" value="FAD-bd_FR_type"/>
</dbReference>
<dbReference type="InterPro" id="IPR008333">
    <property type="entry name" value="Cbr1-like_FAD-bd_dom"/>
</dbReference>
<dbReference type="Gene3D" id="2.40.30.10">
    <property type="entry name" value="Translation factors"/>
    <property type="match status" value="1"/>
</dbReference>
<dbReference type="InterPro" id="IPR017938">
    <property type="entry name" value="Riboflavin_synthase-like_b-brl"/>
</dbReference>
<dbReference type="Gene3D" id="3.40.50.80">
    <property type="entry name" value="Nucleotide-binding domain of ferredoxin-NADP reductase (FNR) module"/>
    <property type="match status" value="1"/>
</dbReference>
<comment type="cofactor">
    <cofactor evidence="1">
        <name>[2Fe-2S] cluster</name>
        <dbReference type="ChEBI" id="CHEBI:190135"/>
    </cofactor>
</comment>
<dbReference type="InterPro" id="IPR039261">
    <property type="entry name" value="FNR_nucleotide-bd"/>
</dbReference>
<protein>
    <submittedName>
        <fullName evidence="3">Oxidoreductase</fullName>
    </submittedName>
</protein>
<comment type="caution">
    <text evidence="3">The sequence shown here is derived from an EMBL/GenBank/DDBJ whole genome shotgun (WGS) entry which is preliminary data.</text>
</comment>
<sequence length="247" mass="27094">MIDTINREIRWQEARITRIVPRTKTLSSFFFLPPEPFTHRAGQHVDVRLTAPDGYTAQRSYSIASAPDTGPEIELAIDRLDDGEVSPFFHDVAQAGDDIELRGPLGGHFVWSPANGGPLLLVGGGSGVVPLLAMVRQGFREKSEARVVLLFSARTAAEAPFLDELLAIEREWPNFTLRLALTRDTPSRASDYGRRIDGPIISETIRTFGAAPKHVFICGSNAFVNVAADRAVEAGLPAEIIRTERYG</sequence>
<dbReference type="PANTHER" id="PTHR47354:SF5">
    <property type="entry name" value="PROTEIN RFBI"/>
    <property type="match status" value="1"/>
</dbReference>
<dbReference type="PRINTS" id="PR00410">
    <property type="entry name" value="PHEHYDRXLASE"/>
</dbReference>
<dbReference type="Pfam" id="PF00970">
    <property type="entry name" value="FAD_binding_6"/>
    <property type="match status" value="1"/>
</dbReference>
<gene>
    <name evidence="3" type="ORF">VW35_14260</name>
</gene>
<proteinExistence type="predicted"/>
<evidence type="ECO:0000256" key="1">
    <source>
        <dbReference type="ARBA" id="ARBA00034078"/>
    </source>
</evidence>
<dbReference type="RefSeq" id="WP_046143735.1">
    <property type="nucleotide sequence ID" value="NZ_LAJG01000024.1"/>
</dbReference>
<evidence type="ECO:0000313" key="4">
    <source>
        <dbReference type="Proteomes" id="UP000033514"/>
    </source>
</evidence>
<dbReference type="InterPro" id="IPR050415">
    <property type="entry name" value="MRET"/>
</dbReference>
<evidence type="ECO:0000313" key="3">
    <source>
        <dbReference type="EMBL" id="KKB77814.1"/>
    </source>
</evidence>
<dbReference type="SUPFAM" id="SSF63380">
    <property type="entry name" value="Riboflavin synthase domain-like"/>
    <property type="match status" value="1"/>
</dbReference>
<dbReference type="InterPro" id="IPR001433">
    <property type="entry name" value="OxRdtase_FAD/NAD-bd"/>
</dbReference>
<feature type="domain" description="FAD-binding FR-type" evidence="2">
    <location>
        <begin position="9"/>
        <end position="111"/>
    </location>
</feature>
<dbReference type="OrthoDB" id="9786134at2"/>
<dbReference type="STRING" id="361041.VW35_14260"/>
<dbReference type="PATRIC" id="fig|361041.3.peg.2239"/>
<dbReference type="PRINTS" id="PR00371">
    <property type="entry name" value="FPNCR"/>
</dbReference>
<keyword evidence="4" id="KW-1185">Reference proteome</keyword>
<evidence type="ECO:0000259" key="2">
    <source>
        <dbReference type="PROSITE" id="PS51384"/>
    </source>
</evidence>
<dbReference type="PANTHER" id="PTHR47354">
    <property type="entry name" value="NADH OXIDOREDUCTASE HCR"/>
    <property type="match status" value="1"/>
</dbReference>
<dbReference type="EMBL" id="LAJG01000024">
    <property type="protein sequence ID" value="KKB77814.1"/>
    <property type="molecule type" value="Genomic_DNA"/>
</dbReference>
<dbReference type="GO" id="GO:0016491">
    <property type="term" value="F:oxidoreductase activity"/>
    <property type="evidence" value="ECO:0007669"/>
    <property type="project" value="InterPro"/>
</dbReference>
<reference evidence="3 4" key="1">
    <citation type="submission" date="2015-03" db="EMBL/GenBank/DDBJ databases">
        <authorList>
            <person name="Hassan Y.I."/>
            <person name="Lepp D."/>
            <person name="Zhou T."/>
        </authorList>
    </citation>
    <scope>NUCLEOTIDE SEQUENCE [LARGE SCALE GENOMIC DNA]</scope>
    <source>
        <strain evidence="3 4">GH2-10</strain>
    </source>
</reference>
<name>A0A0F5L6I8_9HYPH</name>
<dbReference type="AlphaFoldDB" id="A0A0F5L6I8"/>